<protein>
    <submittedName>
        <fullName evidence="2">Uncharacterized protein</fullName>
    </submittedName>
</protein>
<feature type="region of interest" description="Disordered" evidence="1">
    <location>
        <begin position="127"/>
        <end position="173"/>
    </location>
</feature>
<evidence type="ECO:0000256" key="1">
    <source>
        <dbReference type="SAM" id="MobiDB-lite"/>
    </source>
</evidence>
<evidence type="ECO:0000313" key="3">
    <source>
        <dbReference type="Proteomes" id="UP000191897"/>
    </source>
</evidence>
<reference evidence="2 3" key="1">
    <citation type="submission" date="2016-01" db="EMBL/GenBank/DDBJ databases">
        <authorList>
            <person name="Oliw E.H."/>
        </authorList>
    </citation>
    <scope>NUCLEOTIDE SEQUENCE [LARGE SCALE GENOMIC DNA]</scope>
    <source>
        <strain evidence="2 3">Kerr 14</strain>
    </source>
</reference>
<dbReference type="Proteomes" id="UP000191897">
    <property type="component" value="Unassembled WGS sequence"/>
</dbReference>
<organism evidence="2 3">
    <name type="scientific">Agrobacterium tumefaciens str. Kerr 14</name>
    <dbReference type="NCBI Taxonomy" id="1183424"/>
    <lineage>
        <taxon>Bacteria</taxon>
        <taxon>Pseudomonadati</taxon>
        <taxon>Pseudomonadota</taxon>
        <taxon>Alphaproteobacteria</taxon>
        <taxon>Hyphomicrobiales</taxon>
        <taxon>Rhizobiaceae</taxon>
        <taxon>Rhizobium/Agrobacterium group</taxon>
        <taxon>Agrobacterium</taxon>
        <taxon>Agrobacterium tumefaciens complex</taxon>
    </lineage>
</organism>
<name>A0A1S7NQU7_AGRTU</name>
<proteinExistence type="predicted"/>
<dbReference type="EMBL" id="FBWC01000004">
    <property type="protein sequence ID" value="CUX10477.1"/>
    <property type="molecule type" value="Genomic_DNA"/>
</dbReference>
<dbReference type="AlphaFoldDB" id="A0A1S7NQU7"/>
<sequence length="302" mass="34690">MRFCPLAFHSQRRAIIAILVALPLEELKQIAVDRRYPERVNEEPDNTEPHNFAAAIGSHCHNSNQQAADYPCQIPWPELFKVFLPLDVGVHQIEDERRGKQGKKRMSPAHEKTFPLGQLLNMIGIKQRRHQKEERRVNQNEDVDPEIPVMDEPQGKLPPPEVDRSKKQDNRPDDLRVHAIGFLRLLQPSGKTRQNSGDCQAEDEAYQYPQMTVCIHWKRPLLLNLSLNNMLKPAGFTIILKDQAIKGSVSRPRLSGNPVALLGELLPHHWDRPTNPRRQGHIRRALTIRRFSFRSSLDRGAT</sequence>
<evidence type="ECO:0000313" key="2">
    <source>
        <dbReference type="EMBL" id="CUX10477.1"/>
    </source>
</evidence>
<gene>
    <name evidence="2" type="ORF">AGR4C_Cc120121</name>
</gene>
<feature type="compositionally biased region" description="Basic and acidic residues" evidence="1">
    <location>
        <begin position="161"/>
        <end position="173"/>
    </location>
</feature>
<accession>A0A1S7NQU7</accession>